<dbReference type="RefSeq" id="WP_014680474.1">
    <property type="nucleotide sequence ID" value="NC_017770.1"/>
</dbReference>
<name>H8KR41_SOLCM</name>
<keyword evidence="2" id="KW-1185">Reference proteome</keyword>
<dbReference type="Pfam" id="PF07377">
    <property type="entry name" value="DUF1493"/>
    <property type="match status" value="1"/>
</dbReference>
<dbReference type="Proteomes" id="UP000007590">
    <property type="component" value="Chromosome"/>
</dbReference>
<dbReference type="eggNOG" id="COG0236">
    <property type="taxonomic scope" value="Bacteria"/>
</dbReference>
<proteinExistence type="predicted"/>
<evidence type="ECO:0000313" key="1">
    <source>
        <dbReference type="EMBL" id="AFD07247.1"/>
    </source>
</evidence>
<dbReference type="SUPFAM" id="SSF47336">
    <property type="entry name" value="ACP-like"/>
    <property type="match status" value="1"/>
</dbReference>
<dbReference type="EMBL" id="CP003349">
    <property type="protein sequence ID" value="AFD07247.1"/>
    <property type="molecule type" value="Genomic_DNA"/>
</dbReference>
<dbReference type="InterPro" id="IPR036736">
    <property type="entry name" value="ACP-like_sf"/>
</dbReference>
<dbReference type="KEGG" id="scn:Solca_2201"/>
<gene>
    <name evidence="1" type="ordered locus">Solca_2201</name>
</gene>
<protein>
    <submittedName>
        <fullName evidence="1">Acyl carrier protein</fullName>
    </submittedName>
</protein>
<dbReference type="STRING" id="929556.Solca_2201"/>
<sequence>MDNEIFDTIKKFIVKQAAVTEIEVTECASLENDLGITGDDAVEFIIAFGKEFNVDVSKFSAAEYFEPEGDRIFPAIIRLFTGRQKAKQKDLIMKHLEKAVIAGRLDEEVINS</sequence>
<dbReference type="InterPro" id="IPR010862">
    <property type="entry name" value="DUF1493"/>
</dbReference>
<dbReference type="HOGENOM" id="CLU_152554_2_0_10"/>
<dbReference type="Gene3D" id="1.10.1200.10">
    <property type="entry name" value="ACP-like"/>
    <property type="match status" value="1"/>
</dbReference>
<organism evidence="1 2">
    <name type="scientific">Solitalea canadensis (strain ATCC 29591 / DSM 3403 / JCM 21819 / LMG 8368 / NBRC 15130 / NCIMB 12057 / USAM 9D)</name>
    <name type="common">Flexibacter canadensis</name>
    <dbReference type="NCBI Taxonomy" id="929556"/>
    <lineage>
        <taxon>Bacteria</taxon>
        <taxon>Pseudomonadati</taxon>
        <taxon>Bacteroidota</taxon>
        <taxon>Sphingobacteriia</taxon>
        <taxon>Sphingobacteriales</taxon>
        <taxon>Sphingobacteriaceae</taxon>
        <taxon>Solitalea</taxon>
    </lineage>
</organism>
<dbReference type="AlphaFoldDB" id="H8KR41"/>
<evidence type="ECO:0000313" key="2">
    <source>
        <dbReference type="Proteomes" id="UP000007590"/>
    </source>
</evidence>
<dbReference type="OrthoDB" id="1367059at2"/>
<accession>H8KR41</accession>
<reference evidence="1" key="1">
    <citation type="submission" date="2012-02" db="EMBL/GenBank/DDBJ databases">
        <title>The complete genome of Solitalea canadensis DSM 3403.</title>
        <authorList>
            <consortium name="US DOE Joint Genome Institute (JGI-PGF)"/>
            <person name="Lucas S."/>
            <person name="Copeland A."/>
            <person name="Lapidus A."/>
            <person name="Glavina del Rio T."/>
            <person name="Dalin E."/>
            <person name="Tice H."/>
            <person name="Bruce D."/>
            <person name="Goodwin L."/>
            <person name="Pitluck S."/>
            <person name="Peters L."/>
            <person name="Ovchinnikova G."/>
            <person name="Lu M."/>
            <person name="Kyrpides N."/>
            <person name="Mavromatis K."/>
            <person name="Ivanova N."/>
            <person name="Brettin T."/>
            <person name="Detter J.C."/>
            <person name="Han C."/>
            <person name="Larimer F."/>
            <person name="Land M."/>
            <person name="Hauser L."/>
            <person name="Markowitz V."/>
            <person name="Cheng J.-F."/>
            <person name="Hugenholtz P."/>
            <person name="Woyke T."/>
            <person name="Wu D."/>
            <person name="Spring S."/>
            <person name="Schroeder M."/>
            <person name="Kopitz M."/>
            <person name="Brambilla E."/>
            <person name="Klenk H.-P."/>
            <person name="Eisen J.A."/>
        </authorList>
    </citation>
    <scope>NUCLEOTIDE SEQUENCE</scope>
    <source>
        <strain evidence="1">DSM 3403</strain>
    </source>
</reference>